<dbReference type="Proteomes" id="UP000219465">
    <property type="component" value="Unassembled WGS sequence"/>
</dbReference>
<gene>
    <name evidence="2" type="ORF">SAMN05877838_2830</name>
</gene>
<dbReference type="PRINTS" id="PR00598">
    <property type="entry name" value="HTHMARR"/>
</dbReference>
<keyword evidence="3" id="KW-1185">Reference proteome</keyword>
<dbReference type="InterPro" id="IPR039422">
    <property type="entry name" value="MarR/SlyA-like"/>
</dbReference>
<dbReference type="PANTHER" id="PTHR33164">
    <property type="entry name" value="TRANSCRIPTIONAL REGULATOR, MARR FAMILY"/>
    <property type="match status" value="1"/>
</dbReference>
<dbReference type="SMART" id="SM00347">
    <property type="entry name" value="HTH_MARR"/>
    <property type="match status" value="1"/>
</dbReference>
<dbReference type="SUPFAM" id="SSF46785">
    <property type="entry name" value="Winged helix' DNA-binding domain"/>
    <property type="match status" value="1"/>
</dbReference>
<dbReference type="InterPro" id="IPR036390">
    <property type="entry name" value="WH_DNA-bd_sf"/>
</dbReference>
<sequence>MNFLRGLYENRLLLQPLSGGWRQSRGNRNEMDSGINPGEVIAFFNEVAIIEQLGKTLAGKTLPDGLHPSHFAIIMHLTRVGDGTTPLGLANAMQVTKATMSHSLKVLEKRGLIQTLPSETDARSKKVFLTPAGRSFHMAAIEALTHTFRHFLRSEHHQIMLSVLPGLVTIRKLLDENRVPRSEDEVQ</sequence>
<reference evidence="3" key="1">
    <citation type="submission" date="2017-08" db="EMBL/GenBank/DDBJ databases">
        <authorList>
            <person name="Varghese N."/>
            <person name="Submissions S."/>
        </authorList>
    </citation>
    <scope>NUCLEOTIDE SEQUENCE [LARGE SCALE GENOMIC DNA]</scope>
    <source>
        <strain evidence="3">KCTC 23107</strain>
    </source>
</reference>
<dbReference type="Pfam" id="PF12802">
    <property type="entry name" value="MarR_2"/>
    <property type="match status" value="1"/>
</dbReference>
<dbReference type="EMBL" id="OCPC01000004">
    <property type="protein sequence ID" value="SOE17925.1"/>
    <property type="molecule type" value="Genomic_DNA"/>
</dbReference>
<accession>A0A286ICT1</accession>
<evidence type="ECO:0000313" key="3">
    <source>
        <dbReference type="Proteomes" id="UP000219465"/>
    </source>
</evidence>
<dbReference type="PROSITE" id="PS50995">
    <property type="entry name" value="HTH_MARR_2"/>
    <property type="match status" value="1"/>
</dbReference>
<evidence type="ECO:0000313" key="2">
    <source>
        <dbReference type="EMBL" id="SOE17925.1"/>
    </source>
</evidence>
<dbReference type="PANTHER" id="PTHR33164:SF43">
    <property type="entry name" value="HTH-TYPE TRANSCRIPTIONAL REPRESSOR YETL"/>
    <property type="match status" value="1"/>
</dbReference>
<evidence type="ECO:0000259" key="1">
    <source>
        <dbReference type="PROSITE" id="PS50995"/>
    </source>
</evidence>
<dbReference type="InterPro" id="IPR011991">
    <property type="entry name" value="ArsR-like_HTH"/>
</dbReference>
<name>A0A286ICT1_9HYPH</name>
<organism evidence="2 3">
    <name type="scientific">Hoeflea halophila</name>
    <dbReference type="NCBI Taxonomy" id="714899"/>
    <lineage>
        <taxon>Bacteria</taxon>
        <taxon>Pseudomonadati</taxon>
        <taxon>Pseudomonadota</taxon>
        <taxon>Alphaproteobacteria</taxon>
        <taxon>Hyphomicrobiales</taxon>
        <taxon>Rhizobiaceae</taxon>
        <taxon>Hoeflea</taxon>
    </lineage>
</organism>
<dbReference type="InterPro" id="IPR000835">
    <property type="entry name" value="HTH_MarR-typ"/>
</dbReference>
<feature type="domain" description="HTH marR-type" evidence="1">
    <location>
        <begin position="10"/>
        <end position="175"/>
    </location>
</feature>
<dbReference type="CDD" id="cd00090">
    <property type="entry name" value="HTH_ARSR"/>
    <property type="match status" value="1"/>
</dbReference>
<dbReference type="AlphaFoldDB" id="A0A286ICT1"/>
<dbReference type="GO" id="GO:0003700">
    <property type="term" value="F:DNA-binding transcription factor activity"/>
    <property type="evidence" value="ECO:0007669"/>
    <property type="project" value="InterPro"/>
</dbReference>
<dbReference type="GO" id="GO:0006950">
    <property type="term" value="P:response to stress"/>
    <property type="evidence" value="ECO:0007669"/>
    <property type="project" value="TreeGrafter"/>
</dbReference>
<protein>
    <submittedName>
        <fullName evidence="2">MarR family transcriptional regulator</fullName>
    </submittedName>
</protein>
<proteinExistence type="predicted"/>
<dbReference type="Gene3D" id="1.10.10.10">
    <property type="entry name" value="Winged helix-like DNA-binding domain superfamily/Winged helix DNA-binding domain"/>
    <property type="match status" value="1"/>
</dbReference>
<dbReference type="InterPro" id="IPR036388">
    <property type="entry name" value="WH-like_DNA-bd_sf"/>
</dbReference>